<keyword evidence="2" id="KW-1185">Reference proteome</keyword>
<accession>A0A3R5XV35</accession>
<dbReference type="EMBL" id="CP035108">
    <property type="protein sequence ID" value="QAR31872.1"/>
    <property type="molecule type" value="Genomic_DNA"/>
</dbReference>
<sequence>MLPMTVQEPTFPLPSQRKNNTFKADSGGFELFLDGTPIYIGTSGYKHDDWLGTLYPQYLKNEQFLDYYANSFGLNFVEITYPFYAIPTVETTARIAENGGEKLHYSVRLFKDFLKERLDKAKVREFLDGMQPLLETGRLKCWLADFHHTFKPSKENLERILRLRDSFSDLPFFAELPRGWHREKQIDDLRNNAIGLVVADMPRNNTLPPFMPCAPNQRAYFRLYGRNKSWTIPAKKVLDYSYVKPELEEIREGISNVTSVSKEIFVSFCNVAKAQGAYNAKYFTKMTDEGNEPL</sequence>
<gene>
    <name evidence="1" type="ORF">EP073_00180</name>
</gene>
<dbReference type="AlphaFoldDB" id="A0A3R5XV35"/>
<dbReference type="OrthoDB" id="9780310at2"/>
<dbReference type="KEGG" id="gtl:EP073_00180"/>
<evidence type="ECO:0000313" key="1">
    <source>
        <dbReference type="EMBL" id="QAR31872.1"/>
    </source>
</evidence>
<dbReference type="Proteomes" id="UP000287502">
    <property type="component" value="Chromosome"/>
</dbReference>
<reference evidence="1 2" key="1">
    <citation type="submission" date="2019-01" db="EMBL/GenBank/DDBJ databases">
        <title>Geovibrio thiophilus DSM 11263, complete genome.</title>
        <authorList>
            <person name="Spring S."/>
            <person name="Bunk B."/>
            <person name="Sproer C."/>
        </authorList>
    </citation>
    <scope>NUCLEOTIDE SEQUENCE [LARGE SCALE GENOMIC DNA]</scope>
    <source>
        <strain evidence="1 2">DSM 11263</strain>
    </source>
</reference>
<dbReference type="PANTHER" id="PTHR30348">
    <property type="entry name" value="UNCHARACTERIZED PROTEIN YECE"/>
    <property type="match status" value="1"/>
</dbReference>
<dbReference type="InterPro" id="IPR002763">
    <property type="entry name" value="DUF72"/>
</dbReference>
<dbReference type="Gene3D" id="3.20.20.410">
    <property type="entry name" value="Protein of unknown function UPF0759"/>
    <property type="match status" value="1"/>
</dbReference>
<proteinExistence type="predicted"/>
<dbReference type="InterPro" id="IPR036520">
    <property type="entry name" value="UPF0759_sf"/>
</dbReference>
<dbReference type="Pfam" id="PF01904">
    <property type="entry name" value="DUF72"/>
    <property type="match status" value="1"/>
</dbReference>
<dbReference type="SUPFAM" id="SSF117396">
    <property type="entry name" value="TM1631-like"/>
    <property type="match status" value="1"/>
</dbReference>
<organism evidence="1 2">
    <name type="scientific">Geovibrio thiophilus</name>
    <dbReference type="NCBI Taxonomy" id="139438"/>
    <lineage>
        <taxon>Bacteria</taxon>
        <taxon>Pseudomonadati</taxon>
        <taxon>Deferribacterota</taxon>
        <taxon>Deferribacteres</taxon>
        <taxon>Deferribacterales</taxon>
        <taxon>Geovibrionaceae</taxon>
        <taxon>Geovibrio</taxon>
    </lineage>
</organism>
<dbReference type="PANTHER" id="PTHR30348:SF13">
    <property type="entry name" value="UPF0759 PROTEIN YUNF"/>
    <property type="match status" value="1"/>
</dbReference>
<evidence type="ECO:0000313" key="2">
    <source>
        <dbReference type="Proteomes" id="UP000287502"/>
    </source>
</evidence>
<name>A0A3R5XV35_9BACT</name>
<protein>
    <submittedName>
        <fullName evidence="1">DUF72 domain-containing protein</fullName>
    </submittedName>
</protein>